<evidence type="ECO:0000313" key="1">
    <source>
        <dbReference type="EMBL" id="CAI6089181.1"/>
    </source>
</evidence>
<organism evidence="1 2">
    <name type="scientific">Clonostachys chloroleuca</name>
    <dbReference type="NCBI Taxonomy" id="1926264"/>
    <lineage>
        <taxon>Eukaryota</taxon>
        <taxon>Fungi</taxon>
        <taxon>Dikarya</taxon>
        <taxon>Ascomycota</taxon>
        <taxon>Pezizomycotina</taxon>
        <taxon>Sordariomycetes</taxon>
        <taxon>Hypocreomycetidae</taxon>
        <taxon>Hypocreales</taxon>
        <taxon>Bionectriaceae</taxon>
        <taxon>Clonostachys</taxon>
    </lineage>
</organism>
<sequence>MGEALEGVCHKFGRAAIDRLSPDLRRPGGLDAFPSRLRSIPSEQSAISLKLVVALGFVRSPAVGPLESEKEGVGILATGIPPFSTIGIGVVALFVELSNIIQVSICSGRVIVCGFIIRGSVKMDI</sequence>
<proteinExistence type="predicted"/>
<keyword evidence="2" id="KW-1185">Reference proteome</keyword>
<reference evidence="1" key="1">
    <citation type="submission" date="2023-01" db="EMBL/GenBank/DDBJ databases">
        <authorList>
            <person name="Piombo E."/>
        </authorList>
    </citation>
    <scope>NUCLEOTIDE SEQUENCE</scope>
</reference>
<dbReference type="EMBL" id="CABFNP030000943">
    <property type="protein sequence ID" value="CAI6089181.1"/>
    <property type="molecule type" value="Genomic_DNA"/>
</dbReference>
<evidence type="ECO:0000313" key="2">
    <source>
        <dbReference type="Proteomes" id="UP001160390"/>
    </source>
</evidence>
<accession>A0AA35M3Q1</accession>
<dbReference type="Proteomes" id="UP001160390">
    <property type="component" value="Unassembled WGS sequence"/>
</dbReference>
<gene>
    <name evidence="1" type="ORF">CCHLO57077_00019278</name>
</gene>
<dbReference type="AlphaFoldDB" id="A0AA35M3Q1"/>
<protein>
    <submittedName>
        <fullName evidence="1">Uncharacterized protein</fullName>
    </submittedName>
</protein>
<name>A0AA35M3Q1_9HYPO</name>
<comment type="caution">
    <text evidence="1">The sequence shown here is derived from an EMBL/GenBank/DDBJ whole genome shotgun (WGS) entry which is preliminary data.</text>
</comment>